<organism evidence="1 2">
    <name type="scientific">Homoserinibacter gongjuensis</name>
    <dbReference type="NCBI Taxonomy" id="1162968"/>
    <lineage>
        <taxon>Bacteria</taxon>
        <taxon>Bacillati</taxon>
        <taxon>Actinomycetota</taxon>
        <taxon>Actinomycetes</taxon>
        <taxon>Micrococcales</taxon>
        <taxon>Microbacteriaceae</taxon>
        <taxon>Homoserinibacter</taxon>
    </lineage>
</organism>
<dbReference type="Proteomes" id="UP001157069">
    <property type="component" value="Unassembled WGS sequence"/>
</dbReference>
<evidence type="ECO:0000313" key="1">
    <source>
        <dbReference type="EMBL" id="GMA91247.1"/>
    </source>
</evidence>
<gene>
    <name evidence="1" type="ORF">GCM10025869_17760</name>
</gene>
<name>A0ABQ6JWY9_9MICO</name>
<accession>A0ABQ6JWY9</accession>
<evidence type="ECO:0000313" key="2">
    <source>
        <dbReference type="Proteomes" id="UP001157069"/>
    </source>
</evidence>
<reference evidence="2" key="1">
    <citation type="journal article" date="2019" name="Int. J. Syst. Evol. Microbiol.">
        <title>The Global Catalogue of Microorganisms (GCM) 10K type strain sequencing project: providing services to taxonomists for standard genome sequencing and annotation.</title>
        <authorList>
            <consortium name="The Broad Institute Genomics Platform"/>
            <consortium name="The Broad Institute Genome Sequencing Center for Infectious Disease"/>
            <person name="Wu L."/>
            <person name="Ma J."/>
        </authorList>
    </citation>
    <scope>NUCLEOTIDE SEQUENCE [LARGE SCALE GENOMIC DNA]</scope>
    <source>
        <strain evidence="2">NBRC 108755</strain>
    </source>
</reference>
<protein>
    <submittedName>
        <fullName evidence="1">Uncharacterized protein</fullName>
    </submittedName>
</protein>
<comment type="caution">
    <text evidence="1">The sequence shown here is derived from an EMBL/GenBank/DDBJ whole genome shotgun (WGS) entry which is preliminary data.</text>
</comment>
<dbReference type="EMBL" id="BSVA01000001">
    <property type="protein sequence ID" value="GMA91247.1"/>
    <property type="molecule type" value="Genomic_DNA"/>
</dbReference>
<proteinExistence type="predicted"/>
<sequence length="73" mass="8098">MAVNPARPAAAPQRGQRRSRAVAAVMVVRSLIQVVREARVEVEVEVEVEESALAGEALRRRTRRLARGVRSPR</sequence>
<keyword evidence="2" id="KW-1185">Reference proteome</keyword>